<dbReference type="Pfam" id="PF05193">
    <property type="entry name" value="Peptidase_M16_C"/>
    <property type="match status" value="1"/>
</dbReference>
<dbReference type="InterPro" id="IPR011249">
    <property type="entry name" value="Metalloenz_LuxS/M16"/>
</dbReference>
<gene>
    <name evidence="4" type="ORF">ACFPN6_09345</name>
</gene>
<dbReference type="PANTHER" id="PTHR11851:SF49">
    <property type="entry name" value="MITOCHONDRIAL-PROCESSING PEPTIDASE SUBUNIT ALPHA"/>
    <property type="match status" value="1"/>
</dbReference>
<dbReference type="InterPro" id="IPR007863">
    <property type="entry name" value="Peptidase_M16_C"/>
</dbReference>
<comment type="caution">
    <text evidence="4">The sequence shown here is derived from an EMBL/GenBank/DDBJ whole genome shotgun (WGS) entry which is preliminary data.</text>
</comment>
<feature type="domain" description="Peptidase M16 C-terminal" evidence="3">
    <location>
        <begin position="188"/>
        <end position="364"/>
    </location>
</feature>
<evidence type="ECO:0000256" key="1">
    <source>
        <dbReference type="ARBA" id="ARBA00007261"/>
    </source>
</evidence>
<evidence type="ECO:0000313" key="4">
    <source>
        <dbReference type="EMBL" id="MFC5224802.1"/>
    </source>
</evidence>
<name>A0ABW0D5W9_STRFI</name>
<dbReference type="RefSeq" id="WP_344643357.1">
    <property type="nucleotide sequence ID" value="NZ_BAAASS010000004.1"/>
</dbReference>
<evidence type="ECO:0000259" key="3">
    <source>
        <dbReference type="Pfam" id="PF05193"/>
    </source>
</evidence>
<dbReference type="PANTHER" id="PTHR11851">
    <property type="entry name" value="METALLOPROTEASE"/>
    <property type="match status" value="1"/>
</dbReference>
<organism evidence="4 5">
    <name type="scientific">Streptomyces fimbriatus</name>
    <dbReference type="NCBI Taxonomy" id="68197"/>
    <lineage>
        <taxon>Bacteria</taxon>
        <taxon>Bacillati</taxon>
        <taxon>Actinomycetota</taxon>
        <taxon>Actinomycetes</taxon>
        <taxon>Kitasatosporales</taxon>
        <taxon>Streptomycetaceae</taxon>
        <taxon>Streptomyces</taxon>
    </lineage>
</organism>
<comment type="similarity">
    <text evidence="1">Belongs to the peptidase M16 family.</text>
</comment>
<reference evidence="5" key="1">
    <citation type="journal article" date="2019" name="Int. J. Syst. Evol. Microbiol.">
        <title>The Global Catalogue of Microorganisms (GCM) 10K type strain sequencing project: providing services to taxonomists for standard genome sequencing and annotation.</title>
        <authorList>
            <consortium name="The Broad Institute Genomics Platform"/>
            <consortium name="The Broad Institute Genome Sequencing Center for Infectious Disease"/>
            <person name="Wu L."/>
            <person name="Ma J."/>
        </authorList>
    </citation>
    <scope>NUCLEOTIDE SEQUENCE [LARGE SCALE GENOMIC DNA]</scope>
    <source>
        <strain evidence="5">CCM 8479</strain>
    </source>
</reference>
<keyword evidence="5" id="KW-1185">Reference proteome</keyword>
<protein>
    <submittedName>
        <fullName evidence="4">M16 family metallopeptidase</fullName>
    </submittedName>
</protein>
<dbReference type="SUPFAM" id="SSF63411">
    <property type="entry name" value="LuxS/MPP-like metallohydrolase"/>
    <property type="match status" value="2"/>
</dbReference>
<dbReference type="InterPro" id="IPR050361">
    <property type="entry name" value="MPP/UQCRC_Complex"/>
</dbReference>
<evidence type="ECO:0000313" key="5">
    <source>
        <dbReference type="Proteomes" id="UP001596156"/>
    </source>
</evidence>
<proteinExistence type="inferred from homology"/>
<dbReference type="Proteomes" id="UP001596156">
    <property type="component" value="Unassembled WGS sequence"/>
</dbReference>
<dbReference type="Gene3D" id="3.30.830.10">
    <property type="entry name" value="Metalloenzyme, LuxS/M16 peptidase-like"/>
    <property type="match status" value="2"/>
</dbReference>
<evidence type="ECO:0000256" key="2">
    <source>
        <dbReference type="SAM" id="MobiDB-lite"/>
    </source>
</evidence>
<accession>A0ABW0D5W9</accession>
<feature type="region of interest" description="Disordered" evidence="2">
    <location>
        <begin position="231"/>
        <end position="254"/>
    </location>
</feature>
<dbReference type="EMBL" id="JBHSKL010000011">
    <property type="protein sequence ID" value="MFC5224802.1"/>
    <property type="molecule type" value="Genomic_DNA"/>
</dbReference>
<sequence length="446" mass="47223">MTRTPAALPARDRYRSAADLAAVEPRPLPPLGSDERVGLPAPVWRSLPCGLRAVAVHDPHAATVEVQLLLPYTPATQRESALADLLADAVLRGAEHELRAGRTAEWFIVTAHAPSDELAGLLQDLTLAFTGGSTPGDPVARARARLARRAHAANAHPATTARDALQRMRFGPLGCFAGLPAPDAIAALTTADVEAARREMLRLHGAHLVIVGDIASERAMDLAEEAFAECPTGEGTQAAAPSAPAAGGPPARKTVHRPGALQSHFLMAFPAEAPAHDDYPALALAHTVFAGYFSSRLVLRIREGLGLTCHVASSFDRTLGTHGILLEGSCATADTETVLAEVGDEWARTATRPFTPSEVENARRHQLGMLAALRASPAALAQFLSTLCCWDIPLDWTDHYATHLRTVSRARVAEAARTYLSPGPTASVVVGDATVLTPELRGDEPR</sequence>
<feature type="compositionally biased region" description="Low complexity" evidence="2">
    <location>
        <begin position="238"/>
        <end position="251"/>
    </location>
</feature>